<evidence type="ECO:0000256" key="4">
    <source>
        <dbReference type="ARBA" id="ARBA00022519"/>
    </source>
</evidence>
<evidence type="ECO:0000259" key="9">
    <source>
        <dbReference type="PROSITE" id="PS50928"/>
    </source>
</evidence>
<feature type="transmembrane region" description="Helical" evidence="8">
    <location>
        <begin position="111"/>
        <end position="135"/>
    </location>
</feature>
<feature type="transmembrane region" description="Helical" evidence="8">
    <location>
        <begin position="535"/>
        <end position="557"/>
    </location>
</feature>
<keyword evidence="5 8" id="KW-0812">Transmembrane</keyword>
<gene>
    <name evidence="10" type="ORF">FB468_2368</name>
</gene>
<feature type="transmembrane region" description="Helical" evidence="8">
    <location>
        <begin position="79"/>
        <end position="99"/>
    </location>
</feature>
<dbReference type="InterPro" id="IPR000515">
    <property type="entry name" value="MetI-like"/>
</dbReference>
<dbReference type="SUPFAM" id="SSF161098">
    <property type="entry name" value="MetI-like"/>
    <property type="match status" value="2"/>
</dbReference>
<evidence type="ECO:0000256" key="1">
    <source>
        <dbReference type="ARBA" id="ARBA00004429"/>
    </source>
</evidence>
<dbReference type="Proteomes" id="UP000319094">
    <property type="component" value="Unassembled WGS sequence"/>
</dbReference>
<feature type="transmembrane region" description="Helical" evidence="8">
    <location>
        <begin position="305"/>
        <end position="333"/>
    </location>
</feature>
<comment type="caution">
    <text evidence="10">The sequence shown here is derived from an EMBL/GenBank/DDBJ whole genome shotgun (WGS) entry which is preliminary data.</text>
</comment>
<reference evidence="10 11" key="1">
    <citation type="submission" date="2019-06" db="EMBL/GenBank/DDBJ databases">
        <title>Sequencing the genomes of 1000 actinobacteria strains.</title>
        <authorList>
            <person name="Klenk H.-P."/>
        </authorList>
    </citation>
    <scope>NUCLEOTIDE SEQUENCE [LARGE SCALE GENOMIC DNA]</scope>
    <source>
        <strain evidence="10 11">DSM 8803</strain>
    </source>
</reference>
<feature type="domain" description="ABC transmembrane type-1" evidence="9">
    <location>
        <begin position="362"/>
        <end position="553"/>
    </location>
</feature>
<keyword evidence="6 8" id="KW-1133">Transmembrane helix</keyword>
<dbReference type="CDD" id="cd06261">
    <property type="entry name" value="TM_PBP2"/>
    <property type="match status" value="2"/>
</dbReference>
<dbReference type="GO" id="GO:0005886">
    <property type="term" value="C:plasma membrane"/>
    <property type="evidence" value="ECO:0007669"/>
    <property type="project" value="UniProtKB-SubCell"/>
</dbReference>
<name>A0A542Y898_9MICO</name>
<feature type="transmembrane region" description="Helical" evidence="8">
    <location>
        <begin position="425"/>
        <end position="442"/>
    </location>
</feature>
<evidence type="ECO:0000256" key="3">
    <source>
        <dbReference type="ARBA" id="ARBA00022475"/>
    </source>
</evidence>
<comment type="similarity">
    <text evidence="8">Belongs to the binding-protein-dependent transport system permease family.</text>
</comment>
<proteinExistence type="inferred from homology"/>
<evidence type="ECO:0000256" key="5">
    <source>
        <dbReference type="ARBA" id="ARBA00022692"/>
    </source>
</evidence>
<feature type="transmembrane region" description="Helical" evidence="8">
    <location>
        <begin position="210"/>
        <end position="236"/>
    </location>
</feature>
<feature type="transmembrane region" description="Helical" evidence="8">
    <location>
        <begin position="485"/>
        <end position="515"/>
    </location>
</feature>
<keyword evidence="11" id="KW-1185">Reference proteome</keyword>
<evidence type="ECO:0000256" key="6">
    <source>
        <dbReference type="ARBA" id="ARBA00022989"/>
    </source>
</evidence>
<feature type="transmembrane region" description="Helical" evidence="8">
    <location>
        <begin position="21"/>
        <end position="43"/>
    </location>
</feature>
<feature type="transmembrane region" description="Helical" evidence="8">
    <location>
        <begin position="155"/>
        <end position="175"/>
    </location>
</feature>
<evidence type="ECO:0000313" key="11">
    <source>
        <dbReference type="Proteomes" id="UP000319094"/>
    </source>
</evidence>
<dbReference type="Gene3D" id="1.10.3720.10">
    <property type="entry name" value="MetI-like"/>
    <property type="match status" value="2"/>
</dbReference>
<dbReference type="GO" id="GO:0055085">
    <property type="term" value="P:transmembrane transport"/>
    <property type="evidence" value="ECO:0007669"/>
    <property type="project" value="InterPro"/>
</dbReference>
<feature type="transmembrane region" description="Helical" evidence="8">
    <location>
        <begin position="366"/>
        <end position="388"/>
    </location>
</feature>
<evidence type="ECO:0000256" key="8">
    <source>
        <dbReference type="RuleBase" id="RU363032"/>
    </source>
</evidence>
<dbReference type="PANTHER" id="PTHR43357">
    <property type="entry name" value="INNER MEMBRANE ABC TRANSPORTER PERMEASE PROTEIN YDCV"/>
    <property type="match status" value="1"/>
</dbReference>
<dbReference type="PROSITE" id="PS50928">
    <property type="entry name" value="ABC_TM1"/>
    <property type="match status" value="2"/>
</dbReference>
<keyword evidence="4" id="KW-0997">Cell inner membrane</keyword>
<dbReference type="EMBL" id="VFON01000001">
    <property type="protein sequence ID" value="TQL44312.1"/>
    <property type="molecule type" value="Genomic_DNA"/>
</dbReference>
<evidence type="ECO:0000313" key="10">
    <source>
        <dbReference type="EMBL" id="TQL44312.1"/>
    </source>
</evidence>
<dbReference type="RefSeq" id="WP_141887514.1">
    <property type="nucleotide sequence ID" value="NZ_BAAAUY010000011.1"/>
</dbReference>
<comment type="subcellular location">
    <subcellularLocation>
        <location evidence="1">Cell inner membrane</location>
        <topology evidence="1">Multi-pass membrane protein</topology>
    </subcellularLocation>
    <subcellularLocation>
        <location evidence="8">Cell membrane</location>
        <topology evidence="8">Multi-pass membrane protein</topology>
    </subcellularLocation>
</comment>
<feature type="domain" description="ABC transmembrane type-1" evidence="9">
    <location>
        <begin position="75"/>
        <end position="283"/>
    </location>
</feature>
<feature type="transmembrane region" description="Helical" evidence="8">
    <location>
        <begin position="265"/>
        <end position="284"/>
    </location>
</feature>
<protein>
    <submittedName>
        <fullName evidence="10">Iron(III) transport system permease protein</fullName>
    </submittedName>
</protein>
<keyword evidence="7 8" id="KW-0472">Membrane</keyword>
<accession>A0A542Y898</accession>
<sequence length="563" mass="60202">MSVSTETQAYRIPQANRRFRFSPWLVLAIGATVLALVFVAWPIGNILLSSFRSTEGNPFSGWAEFFADPKYLQAVGNTLLLASIVTVLATAIGVFLAYFTARFTFWAKALIAVLPITAILVPEVIVTQAWLMFLGNNGFLTRFMRDTLGVTMPSLYGWPGLILILPLLYYTYVYLGTLAALKGFDSQLEEAAMSLGASPFKARMQVMIPAIFPAVAATSLLVFTLSIGNFATSTIIGGKVPLLAPLTYRVFLAETGGNPMMQSTLATVAIGIIALVLFVQRLTVGKKQYEMVQGRSWTPVKLRGPGGIVISLIAAVLLIASTLPLVMVIAIAFTASSGPVLRWGEFSLANLTTVLAREPQPILNTITFGAIACAIGVIVSIIVSVLIVKKKNFLTPALDYLVMLPMALSGTVLGIGMMTTFGSNSLIALSGTSAIIILVFVIRRLPHGIRNASATLHAIPDSLEDASVSLGVPPFRSFLKVVLPLMVPGIAAAAVLTWTTIIAELSASLVVYSAGKETITIKVFQLMNTGLNGQAAAYGLILVLLAIVPIVITTRVFKIRLFT</sequence>
<dbReference type="AlphaFoldDB" id="A0A542Y898"/>
<dbReference type="PANTHER" id="PTHR43357:SF3">
    <property type="entry name" value="FE(3+)-TRANSPORT SYSTEM PERMEASE PROTEIN FBPB 2"/>
    <property type="match status" value="1"/>
</dbReference>
<evidence type="ECO:0000256" key="2">
    <source>
        <dbReference type="ARBA" id="ARBA00022448"/>
    </source>
</evidence>
<keyword evidence="2 8" id="KW-0813">Transport</keyword>
<dbReference type="InterPro" id="IPR035906">
    <property type="entry name" value="MetI-like_sf"/>
</dbReference>
<feature type="transmembrane region" description="Helical" evidence="8">
    <location>
        <begin position="400"/>
        <end position="419"/>
    </location>
</feature>
<dbReference type="OrthoDB" id="9810794at2"/>
<evidence type="ECO:0000256" key="7">
    <source>
        <dbReference type="ARBA" id="ARBA00023136"/>
    </source>
</evidence>
<keyword evidence="3" id="KW-1003">Cell membrane</keyword>
<dbReference type="Pfam" id="PF00528">
    <property type="entry name" value="BPD_transp_1"/>
    <property type="match status" value="2"/>
</dbReference>
<organism evidence="10 11">
    <name type="scientific">Leucobacter komagatae</name>
    <dbReference type="NCBI Taxonomy" id="55969"/>
    <lineage>
        <taxon>Bacteria</taxon>
        <taxon>Bacillati</taxon>
        <taxon>Actinomycetota</taxon>
        <taxon>Actinomycetes</taxon>
        <taxon>Micrococcales</taxon>
        <taxon>Microbacteriaceae</taxon>
        <taxon>Leucobacter</taxon>
    </lineage>
</organism>